<comment type="caution">
    <text evidence="1">The sequence shown here is derived from an EMBL/GenBank/DDBJ whole genome shotgun (WGS) entry which is preliminary data.</text>
</comment>
<dbReference type="RefSeq" id="WP_188670202.1">
    <property type="nucleotide sequence ID" value="NZ_BMJH01000001.1"/>
</dbReference>
<dbReference type="EMBL" id="BMJH01000001">
    <property type="protein sequence ID" value="GGC54998.1"/>
    <property type="molecule type" value="Genomic_DNA"/>
</dbReference>
<name>A0A916U2W7_9ACTN</name>
<evidence type="ECO:0000313" key="2">
    <source>
        <dbReference type="Proteomes" id="UP000641514"/>
    </source>
</evidence>
<dbReference type="Proteomes" id="UP000641514">
    <property type="component" value="Unassembled WGS sequence"/>
</dbReference>
<reference evidence="1" key="1">
    <citation type="journal article" date="2014" name="Int. J. Syst. Evol. Microbiol.">
        <title>Complete genome sequence of Corynebacterium casei LMG S-19264T (=DSM 44701T), isolated from a smear-ripened cheese.</title>
        <authorList>
            <consortium name="US DOE Joint Genome Institute (JGI-PGF)"/>
            <person name="Walter F."/>
            <person name="Albersmeier A."/>
            <person name="Kalinowski J."/>
            <person name="Ruckert C."/>
        </authorList>
    </citation>
    <scope>NUCLEOTIDE SEQUENCE</scope>
    <source>
        <strain evidence="1">CGMCC 1.15478</strain>
    </source>
</reference>
<dbReference type="AlphaFoldDB" id="A0A916U2W7"/>
<sequence>MNPSWRDSELQHTVAAGTWIERQLGRFPTTAVGSLVPLGYEAYARIVRPAESVDEKGNTRWVRWSDIARSRGTIAHAAMEWSGITAGAPQGFLRTDPPEPTSLVSCWEDQVVELAALSRHFTETADDCWFAFWEGNTAFEGISPTVPKLQFGSFNHYLFRGAVERASEDFRGLSPNAWWPEDRSWFVSAHVDFPSVYVGGSEAYIRAVVNNVEFEAWTVASDQPITSDSDHLNI</sequence>
<keyword evidence="2" id="KW-1185">Reference proteome</keyword>
<proteinExistence type="predicted"/>
<evidence type="ECO:0000313" key="1">
    <source>
        <dbReference type="EMBL" id="GGC54998.1"/>
    </source>
</evidence>
<reference evidence="1" key="2">
    <citation type="submission" date="2020-09" db="EMBL/GenBank/DDBJ databases">
        <authorList>
            <person name="Sun Q."/>
            <person name="Zhou Y."/>
        </authorList>
    </citation>
    <scope>NUCLEOTIDE SEQUENCE</scope>
    <source>
        <strain evidence="1">CGMCC 1.15478</strain>
    </source>
</reference>
<organism evidence="1 2">
    <name type="scientific">Hoyosella rhizosphaerae</name>
    <dbReference type="NCBI Taxonomy" id="1755582"/>
    <lineage>
        <taxon>Bacteria</taxon>
        <taxon>Bacillati</taxon>
        <taxon>Actinomycetota</taxon>
        <taxon>Actinomycetes</taxon>
        <taxon>Mycobacteriales</taxon>
        <taxon>Hoyosellaceae</taxon>
        <taxon>Hoyosella</taxon>
    </lineage>
</organism>
<accession>A0A916U2W7</accession>
<gene>
    <name evidence="1" type="ORF">GCM10011410_04250</name>
</gene>
<protein>
    <submittedName>
        <fullName evidence="1">Uncharacterized protein</fullName>
    </submittedName>
</protein>